<evidence type="ECO:0000313" key="5">
    <source>
        <dbReference type="Proteomes" id="UP000542674"/>
    </source>
</evidence>
<dbReference type="RefSeq" id="WP_184666126.1">
    <property type="nucleotide sequence ID" value="NZ_BAABAI010000036.1"/>
</dbReference>
<dbReference type="InterPro" id="IPR057326">
    <property type="entry name" value="KR_dom"/>
</dbReference>
<organism evidence="4 5">
    <name type="scientific">Saccharothrix violaceirubra</name>
    <dbReference type="NCBI Taxonomy" id="413306"/>
    <lineage>
        <taxon>Bacteria</taxon>
        <taxon>Bacillati</taxon>
        <taxon>Actinomycetota</taxon>
        <taxon>Actinomycetes</taxon>
        <taxon>Pseudonocardiales</taxon>
        <taxon>Pseudonocardiaceae</taxon>
        <taxon>Saccharothrix</taxon>
    </lineage>
</organism>
<dbReference type="InterPro" id="IPR002347">
    <property type="entry name" value="SDR_fam"/>
</dbReference>
<proteinExistence type="inferred from homology"/>
<evidence type="ECO:0000259" key="3">
    <source>
        <dbReference type="SMART" id="SM00822"/>
    </source>
</evidence>
<dbReference type="PANTHER" id="PTHR43943:SF2">
    <property type="entry name" value="DEHYDROGENASE_REDUCTASE 4"/>
    <property type="match status" value="1"/>
</dbReference>
<protein>
    <submittedName>
        <fullName evidence="4">NAD(P)-dependent dehydrogenase (Short-subunit alcohol dehydrogenase family)</fullName>
    </submittedName>
</protein>
<dbReference type="InterPro" id="IPR036291">
    <property type="entry name" value="NAD(P)-bd_dom_sf"/>
</dbReference>
<dbReference type="Proteomes" id="UP000542674">
    <property type="component" value="Unassembled WGS sequence"/>
</dbReference>
<dbReference type="AlphaFoldDB" id="A0A7W7SZR4"/>
<evidence type="ECO:0000256" key="1">
    <source>
        <dbReference type="ARBA" id="ARBA00006484"/>
    </source>
</evidence>
<dbReference type="FunFam" id="3.40.50.720:FF:000084">
    <property type="entry name" value="Short-chain dehydrogenase reductase"/>
    <property type="match status" value="1"/>
</dbReference>
<comment type="similarity">
    <text evidence="1">Belongs to the short-chain dehydrogenases/reductases (SDR) family.</text>
</comment>
<dbReference type="PRINTS" id="PR00080">
    <property type="entry name" value="SDRFAMILY"/>
</dbReference>
<dbReference type="SUPFAM" id="SSF51735">
    <property type="entry name" value="NAD(P)-binding Rossmann-fold domains"/>
    <property type="match status" value="1"/>
</dbReference>
<evidence type="ECO:0000256" key="2">
    <source>
        <dbReference type="ARBA" id="ARBA00023002"/>
    </source>
</evidence>
<keyword evidence="2" id="KW-0560">Oxidoreductase</keyword>
<sequence length="249" mass="25773">MRFENKTALVTGGTSGIGLAVARRLLDEGAHVVVTGRDAARLDTAVAGLGPRASGVRGDASSLTDLDVVVDAIRDRHGRLDVVFANAGVAGFAAVEDVTEQEFDRIVDTNFKGVYFTVRKTLPLLGDHAAIVINASWTLHRGLPGASVYAATKAAVHNLARTLVADLAPRGIRVNSVSPGYIRTPMFDEHVPDGTHAAILGAVPAGRFGTPEDVAGVVAFLASADAAYVDGQDVVVDGGLVATHSSTVD</sequence>
<dbReference type="GO" id="GO:0016491">
    <property type="term" value="F:oxidoreductase activity"/>
    <property type="evidence" value="ECO:0007669"/>
    <property type="project" value="UniProtKB-KW"/>
</dbReference>
<dbReference type="CDD" id="cd05233">
    <property type="entry name" value="SDR_c"/>
    <property type="match status" value="1"/>
</dbReference>
<feature type="domain" description="Ketoreductase" evidence="3">
    <location>
        <begin position="6"/>
        <end position="185"/>
    </location>
</feature>
<comment type="caution">
    <text evidence="4">The sequence shown here is derived from an EMBL/GenBank/DDBJ whole genome shotgun (WGS) entry which is preliminary data.</text>
</comment>
<accession>A0A7W7SZR4</accession>
<dbReference type="PANTHER" id="PTHR43943">
    <property type="entry name" value="DEHYDROGENASE/REDUCTASE (SDR FAMILY) MEMBER 4"/>
    <property type="match status" value="1"/>
</dbReference>
<evidence type="ECO:0000313" key="4">
    <source>
        <dbReference type="EMBL" id="MBB4963342.1"/>
    </source>
</evidence>
<dbReference type="Pfam" id="PF13561">
    <property type="entry name" value="adh_short_C2"/>
    <property type="match status" value="1"/>
</dbReference>
<dbReference type="PRINTS" id="PR00081">
    <property type="entry name" value="GDHRDH"/>
</dbReference>
<dbReference type="Gene3D" id="3.40.50.720">
    <property type="entry name" value="NAD(P)-binding Rossmann-like Domain"/>
    <property type="match status" value="1"/>
</dbReference>
<dbReference type="NCBIfam" id="NF005559">
    <property type="entry name" value="PRK07231.1"/>
    <property type="match status" value="1"/>
</dbReference>
<dbReference type="SMART" id="SM00822">
    <property type="entry name" value="PKS_KR"/>
    <property type="match status" value="1"/>
</dbReference>
<name>A0A7W7SZR4_9PSEU</name>
<reference evidence="4 5" key="1">
    <citation type="submission" date="2020-08" db="EMBL/GenBank/DDBJ databases">
        <title>Sequencing the genomes of 1000 actinobacteria strains.</title>
        <authorList>
            <person name="Klenk H.-P."/>
        </authorList>
    </citation>
    <scope>NUCLEOTIDE SEQUENCE [LARGE SCALE GENOMIC DNA]</scope>
    <source>
        <strain evidence="4 5">DSM 45084</strain>
    </source>
</reference>
<dbReference type="EMBL" id="JACHJS010000001">
    <property type="protein sequence ID" value="MBB4963342.1"/>
    <property type="molecule type" value="Genomic_DNA"/>
</dbReference>
<gene>
    <name evidence="4" type="ORF">F4559_000701</name>
</gene>
<keyword evidence="5" id="KW-1185">Reference proteome</keyword>